<dbReference type="KEGG" id="asem:NNL22_04095"/>
<dbReference type="Gene3D" id="3.40.30.10">
    <property type="entry name" value="Glutaredoxin"/>
    <property type="match status" value="1"/>
</dbReference>
<dbReference type="EMBL" id="CP101527">
    <property type="protein sequence ID" value="UZW75776.1"/>
    <property type="molecule type" value="Genomic_DNA"/>
</dbReference>
<name>A0A9E8HSK6_9ALTE</name>
<proteinExistence type="predicted"/>
<dbReference type="SUPFAM" id="SSF52833">
    <property type="entry name" value="Thioredoxin-like"/>
    <property type="match status" value="1"/>
</dbReference>
<evidence type="ECO:0000313" key="2">
    <source>
        <dbReference type="Proteomes" id="UP001164472"/>
    </source>
</evidence>
<dbReference type="RefSeq" id="WP_251810401.1">
    <property type="nucleotide sequence ID" value="NZ_CP101527.1"/>
</dbReference>
<sequence>MTKPVIISHYSDVLCVWAYVAQVRLDELRAQFGDNVVIKHHFTPTFGATEHRIGEGWKDRGGFDGFSDHVVHVCEGFPHVKVNKRVWKACQPKSSASTHCFIKAVQLLEDEGVISSDSVDLFNGRTLCEEFVWRVRLAFFVDVKDVSSHDVLFEIATTLNIPSEGIQDRLKNGAAIASLCRDMELKESLKIEGSPTYSLNEGRQKLYGNVGYRILEANVLELMQNENGELASWC</sequence>
<reference evidence="1" key="1">
    <citation type="submission" date="2022-07" db="EMBL/GenBank/DDBJ databases">
        <title>Alkalimarinus sp. nov., isolated from gut of a Alitta virens.</title>
        <authorList>
            <person name="Yang A.I."/>
            <person name="Shin N.-R."/>
        </authorList>
    </citation>
    <scope>NUCLEOTIDE SEQUENCE</scope>
    <source>
        <strain evidence="1">FA028</strain>
    </source>
</reference>
<protein>
    <submittedName>
        <fullName evidence="1">DsbA family protein</fullName>
    </submittedName>
</protein>
<accession>A0A9E8HSK6</accession>
<dbReference type="Proteomes" id="UP001164472">
    <property type="component" value="Chromosome"/>
</dbReference>
<organism evidence="1 2">
    <name type="scientific">Alkalimarinus sediminis</name>
    <dbReference type="NCBI Taxonomy" id="1632866"/>
    <lineage>
        <taxon>Bacteria</taxon>
        <taxon>Pseudomonadati</taxon>
        <taxon>Pseudomonadota</taxon>
        <taxon>Gammaproteobacteria</taxon>
        <taxon>Alteromonadales</taxon>
        <taxon>Alteromonadaceae</taxon>
        <taxon>Alkalimarinus</taxon>
    </lineage>
</organism>
<dbReference type="AlphaFoldDB" id="A0A9E8HSK6"/>
<evidence type="ECO:0000313" key="1">
    <source>
        <dbReference type="EMBL" id="UZW75776.1"/>
    </source>
</evidence>
<dbReference type="InterPro" id="IPR036249">
    <property type="entry name" value="Thioredoxin-like_sf"/>
</dbReference>
<keyword evidence="2" id="KW-1185">Reference proteome</keyword>
<gene>
    <name evidence="1" type="ORF">NNL22_04095</name>
</gene>